<dbReference type="Proteomes" id="UP000266188">
    <property type="component" value="Unassembled WGS sequence"/>
</dbReference>
<proteinExistence type="predicted"/>
<dbReference type="InterPro" id="IPR043502">
    <property type="entry name" value="DNA/RNA_pol_sf"/>
</dbReference>
<organism evidence="2 3">
    <name type="scientific">Aspergillus sclerotialis</name>
    <dbReference type="NCBI Taxonomy" id="2070753"/>
    <lineage>
        <taxon>Eukaryota</taxon>
        <taxon>Fungi</taxon>
        <taxon>Dikarya</taxon>
        <taxon>Ascomycota</taxon>
        <taxon>Pezizomycotina</taxon>
        <taxon>Eurotiomycetes</taxon>
        <taxon>Eurotiomycetidae</taxon>
        <taxon>Eurotiales</taxon>
        <taxon>Aspergillaceae</taxon>
        <taxon>Aspergillus</taxon>
        <taxon>Aspergillus subgen. Polypaecilum</taxon>
    </lineage>
</organism>
<feature type="domain" description="Reverse transcriptase" evidence="1">
    <location>
        <begin position="38"/>
        <end position="203"/>
    </location>
</feature>
<dbReference type="STRING" id="2070753.A0A3A2Z2J9"/>
<comment type="caution">
    <text evidence="2">The sequence shown here is derived from an EMBL/GenBank/DDBJ whole genome shotgun (WGS) entry which is preliminary data.</text>
</comment>
<dbReference type="Pfam" id="PF00078">
    <property type="entry name" value="RVT_1"/>
    <property type="match status" value="1"/>
</dbReference>
<feature type="non-terminal residue" evidence="2">
    <location>
        <position position="203"/>
    </location>
</feature>
<accession>A0A3A2Z2J9</accession>
<name>A0A3A2Z2J9_9EURO</name>
<keyword evidence="2" id="KW-0548">Nucleotidyltransferase</keyword>
<dbReference type="PROSITE" id="PS50878">
    <property type="entry name" value="RT_POL"/>
    <property type="match status" value="1"/>
</dbReference>
<reference evidence="3" key="1">
    <citation type="submission" date="2017-02" db="EMBL/GenBank/DDBJ databases">
        <authorList>
            <person name="Tafer H."/>
            <person name="Lopandic K."/>
        </authorList>
    </citation>
    <scope>NUCLEOTIDE SEQUENCE [LARGE SCALE GENOMIC DNA]</scope>
    <source>
        <strain evidence="3">CBS 366.77</strain>
    </source>
</reference>
<gene>
    <name evidence="2" type="ORF">PHISCL_10414</name>
</gene>
<dbReference type="PANTHER" id="PTHR33481:SF1">
    <property type="entry name" value="ENDONUCLEASE_EXONUCLEASE_PHOSPHATASE DOMAIN-CONTAINING PROTEIN-RELATED"/>
    <property type="match status" value="1"/>
</dbReference>
<feature type="non-terminal residue" evidence="2">
    <location>
        <position position="1"/>
    </location>
</feature>
<dbReference type="PANTHER" id="PTHR33481">
    <property type="entry name" value="REVERSE TRANSCRIPTASE"/>
    <property type="match status" value="1"/>
</dbReference>
<keyword evidence="2" id="KW-0808">Transferase</keyword>
<evidence type="ECO:0000313" key="2">
    <source>
        <dbReference type="EMBL" id="RJE17249.1"/>
    </source>
</evidence>
<sequence length="203" mass="22533">ALYSQNTKKAPGMDRLNFKACRLLWELDAPRVIALARQCLRLGVHPKAWKTAKGILIPKPKRVRTQVKAWRVISLLNCLGKVVEKLAAELIANWCEERGTLHPGQLGCRRGRGAIDAVACLVQTVHEGWAEKRLTGTVFMDVMGAFDHVDPHKLAEAIGAIGIDNDLIRWTLSFLTDRRVSLIIDGYRTPEQPIDSGLPQGSP</sequence>
<evidence type="ECO:0000259" key="1">
    <source>
        <dbReference type="PROSITE" id="PS50878"/>
    </source>
</evidence>
<keyword evidence="3" id="KW-1185">Reference proteome</keyword>
<dbReference type="SUPFAM" id="SSF56672">
    <property type="entry name" value="DNA/RNA polymerases"/>
    <property type="match status" value="1"/>
</dbReference>
<dbReference type="AlphaFoldDB" id="A0A3A2Z2J9"/>
<protein>
    <submittedName>
        <fullName evidence="2">Reverse transcriptase</fullName>
    </submittedName>
</protein>
<dbReference type="InterPro" id="IPR000477">
    <property type="entry name" value="RT_dom"/>
</dbReference>
<keyword evidence="2" id="KW-0695">RNA-directed DNA polymerase</keyword>
<dbReference type="GO" id="GO:0003964">
    <property type="term" value="F:RNA-directed DNA polymerase activity"/>
    <property type="evidence" value="ECO:0007669"/>
    <property type="project" value="UniProtKB-KW"/>
</dbReference>
<dbReference type="OrthoDB" id="4506144at2759"/>
<evidence type="ECO:0000313" key="3">
    <source>
        <dbReference type="Proteomes" id="UP000266188"/>
    </source>
</evidence>
<dbReference type="EMBL" id="MVGC01001312">
    <property type="protein sequence ID" value="RJE17249.1"/>
    <property type="molecule type" value="Genomic_DNA"/>
</dbReference>